<dbReference type="RefSeq" id="XP_013433377.1">
    <property type="nucleotide sequence ID" value="XM_013577923.1"/>
</dbReference>
<keyword evidence="2" id="KW-1185">Reference proteome</keyword>
<dbReference type="EMBL" id="HG723028">
    <property type="protein sequence ID" value="CDJ64910.1"/>
    <property type="molecule type" value="Genomic_DNA"/>
</dbReference>
<gene>
    <name evidence="1" type="ORF">ENH_00084440</name>
</gene>
<dbReference type="GeneID" id="25478572"/>
<reference evidence="1" key="1">
    <citation type="submission" date="2013-10" db="EMBL/GenBank/DDBJ databases">
        <title>Genomic analysis of the causative agents of coccidiosis in chickens.</title>
        <authorList>
            <person name="Reid A.J."/>
            <person name="Blake D."/>
            <person name="Billington K."/>
            <person name="Browne H."/>
            <person name="Dunn M."/>
            <person name="Hung S."/>
            <person name="Kawahara F."/>
            <person name="Miranda-Saavedra D."/>
            <person name="Mourier T."/>
            <person name="Nagra H."/>
            <person name="Otto T.D."/>
            <person name="Rawlings N."/>
            <person name="Sanchez A."/>
            <person name="Sanders M."/>
            <person name="Subramaniam C."/>
            <person name="Tay Y."/>
            <person name="Dear P."/>
            <person name="Doerig C."/>
            <person name="Gruber A."/>
            <person name="Parkinson J."/>
            <person name="Shirley M."/>
            <person name="Wan K.L."/>
            <person name="Berriman M."/>
            <person name="Tomley F."/>
            <person name="Pain A."/>
        </authorList>
    </citation>
    <scope>NUCLEOTIDE SEQUENCE [LARGE SCALE GENOMIC DNA]</scope>
    <source>
        <strain evidence="1">Houghton</strain>
    </source>
</reference>
<organism evidence="1 2">
    <name type="scientific">Eimeria necatrix</name>
    <dbReference type="NCBI Taxonomy" id="51315"/>
    <lineage>
        <taxon>Eukaryota</taxon>
        <taxon>Sar</taxon>
        <taxon>Alveolata</taxon>
        <taxon>Apicomplexa</taxon>
        <taxon>Conoidasida</taxon>
        <taxon>Coccidia</taxon>
        <taxon>Eucoccidiorida</taxon>
        <taxon>Eimeriorina</taxon>
        <taxon>Eimeriidae</taxon>
        <taxon>Eimeria</taxon>
    </lineage>
</organism>
<evidence type="ECO:0000313" key="1">
    <source>
        <dbReference type="EMBL" id="CDJ64910.1"/>
    </source>
</evidence>
<sequence length="692" mass="74047">MASSLLAATAPSAAVAPAAAYRRPAAASAAAASLALARLARRSLNVNSSSPHAFYTAAAEHMPATRNKAIVNSCSCAADELQKQQQQLRGQQQQRRFAKILRWHPDTPLAHGLETFTDAEDFLKACQQNKGNMTRRDWLAALSLLSTRRRLDLRSSSFRAFLGAALQQQELLQPAHIHLTIHRLAVIGYSPALWQLALRLQPFLQQQQLSSKQLVVSAWGLAKNGVTHPPVWDLIGAEALRLAKDFSLADLSMCLWAFARTERLKPVEILALKEEVLSRLDSFVRRTLAAAGKPSQAKLAQSTAAAAASTEAAKATPLSSCTVTPHDLCMLIRSFADLTPRDSPLIIRLLYTLLLACRVQPPTPLAAEAAVAGGAAATVAEVEADGEDANLGSPFAAGGLGPLTAQGLTAVWTALKDTKIVQVFSVPQHKRPSSGSSSPRHHAYLPFRETVPLECLPLLLPILKPSKVYSHAAPVVTAAVPAGGTATATTQTANVGGASGAAVEEAEQHAIAAAPIPLPTEVTACSTPLPDAAAAVAAAADMGLRNSALLHNACTDVLLEVLCEETRHLRLDHTTNTSMVAALAMALADMRLVDPRVVYQLVLFAQQRGAAQFQGEQLLKVLDAFEDCQITDSKAWARLVHRVQDVAADLDLKGLQKLRQLARRSGHSNERLEGVMDHFEVLKEDIRRSGPL</sequence>
<dbReference type="Proteomes" id="UP000030754">
    <property type="component" value="Unassembled WGS sequence"/>
</dbReference>
<dbReference type="VEuPathDB" id="ToxoDB:ENH_00084440"/>
<protein>
    <submittedName>
        <fullName evidence="1">Uncharacterized protein</fullName>
    </submittedName>
</protein>
<proteinExistence type="predicted"/>
<reference evidence="1" key="2">
    <citation type="submission" date="2013-10" db="EMBL/GenBank/DDBJ databases">
        <authorList>
            <person name="Aslett M."/>
        </authorList>
    </citation>
    <scope>NUCLEOTIDE SEQUENCE [LARGE SCALE GENOMIC DNA]</scope>
    <source>
        <strain evidence="1">Houghton</strain>
    </source>
</reference>
<name>U6MTB5_9EIME</name>
<dbReference type="OrthoDB" id="436833at2759"/>
<accession>U6MTB5</accession>
<evidence type="ECO:0000313" key="2">
    <source>
        <dbReference type="Proteomes" id="UP000030754"/>
    </source>
</evidence>
<dbReference type="AlphaFoldDB" id="U6MTB5"/>